<dbReference type="GO" id="GO:0007165">
    <property type="term" value="P:signal transduction"/>
    <property type="evidence" value="ECO:0007669"/>
    <property type="project" value="InterPro"/>
</dbReference>
<dbReference type="Gene3D" id="1.10.555.10">
    <property type="entry name" value="Rho GTPase activation protein"/>
    <property type="match status" value="1"/>
</dbReference>
<proteinExistence type="predicted"/>
<sequence>MPTLSTGIKRFGCGMMEECHKSFRGGTDDSDKKLTGNIGDLLIEYGHGITLEDKLLASKDKNAVDFVQNYSKLWCKCLKDTIRSLEKRAIYENDCMRATVKLFQSLGSSVAATPEAPLSEEILRFSSLVVEQAKETELHNSKRYRELIEVLKRQRTEFAKTREVLKAKWKADVKRMVDAETALFKAKSAYFNRCQAGVKLREDLAAAQAILNESQAGLVAASTANPSPAVPPPPSGAAPTNGGLAPGISASAESVSDNPTIGTTQSPPVDPALFNAVVKYKGKVERLEKQLGDNDKKEMELMYAYRESVEAANARLVDLEKSRVEIICDTRLTVVKCDEVVSDSMAELISHLFVTRTKMLSEYEDVATKFQNYIPGQPYHQFLQKHVQNGTDVILEKYQFDGYHDNPANAKDRGDAAFGKFVSRFAQLYSKDTSEPNEGRHSDSDTEVEESAPQGNTTVLSSLVQFGSNLFRPDAKKASVRAKGRSAASAAAVELDPATVAAMEAAAEREYDKACFVLIQCINGIETQKEGLQTHGIYRVPASKIKVAAVVEAIRVAEESGYSSIDLSEEYAITLASTLKTRLIQLPEPLLSYNLYDQFVVVGKALDGADSATVDEQAKKLHNLICQLSPANQRVAGLLFHHLKRISTFRSVNQMGAANLATMFGPTVLRQKPKFNVANMMEFVDNNWLMKAVELCIDRVSDVFGPDSDFATNKLLQVIRAKRAEIEPAEAQVTSSSSPVAIFSAPVPAVADPREAFFADMSGASALATQPPTTWLKISTSKSEQTSPLPADRKSVRSRTSVDLERVTPESQASGASTAQKDVPPTRTPEPTAESSSSGGSGFKRLIGAKAQNLHQRFQNLTSGYSEGAAKSGLVFSPRKLLHSASLRNSPGQKPRKQDTTPRPSKDTTKGLHVADCSFIDTDSDS</sequence>
<keyword evidence="1" id="KW-0343">GTPase activation</keyword>
<dbReference type="InterPro" id="IPR000198">
    <property type="entry name" value="RhoGAP_dom"/>
</dbReference>
<dbReference type="CDD" id="cd00159">
    <property type="entry name" value="RhoGAP"/>
    <property type="match status" value="1"/>
</dbReference>
<dbReference type="Pfam" id="PF00620">
    <property type="entry name" value="RhoGAP"/>
    <property type="match status" value="1"/>
</dbReference>
<feature type="region of interest" description="Disordered" evidence="2">
    <location>
        <begin position="777"/>
        <end position="844"/>
    </location>
</feature>
<name>A0A5K3EN73_MESCO</name>
<dbReference type="GO" id="GO:0051056">
    <property type="term" value="P:regulation of small GTPase mediated signal transduction"/>
    <property type="evidence" value="ECO:0007669"/>
    <property type="project" value="UniProtKB-ARBA"/>
</dbReference>
<dbReference type="GO" id="GO:0005096">
    <property type="term" value="F:GTPase activator activity"/>
    <property type="evidence" value="ECO:0007669"/>
    <property type="project" value="UniProtKB-KW"/>
</dbReference>
<evidence type="ECO:0000256" key="1">
    <source>
        <dbReference type="ARBA" id="ARBA00022468"/>
    </source>
</evidence>
<feature type="compositionally biased region" description="Basic and acidic residues" evidence="2">
    <location>
        <begin position="432"/>
        <end position="444"/>
    </location>
</feature>
<dbReference type="SMART" id="SM00324">
    <property type="entry name" value="RhoGAP"/>
    <property type="match status" value="1"/>
</dbReference>
<dbReference type="AlphaFoldDB" id="A0A5K3EN73"/>
<feature type="compositionally biased region" description="Polar residues" evidence="2">
    <location>
        <begin position="251"/>
        <end position="267"/>
    </location>
</feature>
<dbReference type="InterPro" id="IPR051025">
    <property type="entry name" value="RhoGAP"/>
</dbReference>
<feature type="compositionally biased region" description="Basic and acidic residues" evidence="2">
    <location>
        <begin position="791"/>
        <end position="808"/>
    </location>
</feature>
<dbReference type="PANTHER" id="PTHR15228">
    <property type="entry name" value="SPERMATHECAL PHYSIOLOGY VARIANT"/>
    <property type="match status" value="1"/>
</dbReference>
<evidence type="ECO:0000259" key="3">
    <source>
        <dbReference type="PROSITE" id="PS50238"/>
    </source>
</evidence>
<feature type="compositionally biased region" description="Basic and acidic residues" evidence="2">
    <location>
        <begin position="896"/>
        <end position="910"/>
    </location>
</feature>
<feature type="region of interest" description="Disordered" evidence="2">
    <location>
        <begin position="222"/>
        <end position="268"/>
    </location>
</feature>
<feature type="compositionally biased region" description="Polar residues" evidence="2">
    <location>
        <begin position="809"/>
        <end position="820"/>
    </location>
</feature>
<feature type="compositionally biased region" description="Polar residues" evidence="2">
    <location>
        <begin position="777"/>
        <end position="788"/>
    </location>
</feature>
<dbReference type="WBParaSite" id="MCU_001433-RD">
    <property type="protein sequence ID" value="MCU_001433-RD"/>
    <property type="gene ID" value="MCU_001433"/>
</dbReference>
<evidence type="ECO:0000313" key="4">
    <source>
        <dbReference type="WBParaSite" id="MCU_001433-RD"/>
    </source>
</evidence>
<feature type="domain" description="Rho-GAP" evidence="3">
    <location>
        <begin position="501"/>
        <end position="704"/>
    </location>
</feature>
<organism evidence="4">
    <name type="scientific">Mesocestoides corti</name>
    <name type="common">Flatworm</name>
    <dbReference type="NCBI Taxonomy" id="53468"/>
    <lineage>
        <taxon>Eukaryota</taxon>
        <taxon>Metazoa</taxon>
        <taxon>Spiralia</taxon>
        <taxon>Lophotrochozoa</taxon>
        <taxon>Platyhelminthes</taxon>
        <taxon>Cestoda</taxon>
        <taxon>Eucestoda</taxon>
        <taxon>Cyclophyllidea</taxon>
        <taxon>Mesocestoididae</taxon>
        <taxon>Mesocestoides</taxon>
    </lineage>
</organism>
<dbReference type="InterPro" id="IPR027267">
    <property type="entry name" value="AH/BAR_dom_sf"/>
</dbReference>
<dbReference type="InterPro" id="IPR008936">
    <property type="entry name" value="Rho_GTPase_activation_prot"/>
</dbReference>
<accession>A0A5K3EN73</accession>
<dbReference type="SUPFAM" id="SSF48350">
    <property type="entry name" value="GTPase activation domain, GAP"/>
    <property type="match status" value="1"/>
</dbReference>
<reference evidence="4" key="1">
    <citation type="submission" date="2019-11" db="UniProtKB">
        <authorList>
            <consortium name="WormBaseParasite"/>
        </authorList>
    </citation>
    <scope>IDENTIFICATION</scope>
</reference>
<feature type="region of interest" description="Disordered" evidence="2">
    <location>
        <begin position="432"/>
        <end position="454"/>
    </location>
</feature>
<dbReference type="Gene3D" id="1.20.1270.60">
    <property type="entry name" value="Arfaptin homology (AH) domain/BAR domain"/>
    <property type="match status" value="1"/>
</dbReference>
<dbReference type="PROSITE" id="PS50238">
    <property type="entry name" value="RHOGAP"/>
    <property type="match status" value="1"/>
</dbReference>
<dbReference type="PANTHER" id="PTHR15228:SF25">
    <property type="entry name" value="F-BAR DOMAIN-CONTAINING PROTEIN"/>
    <property type="match status" value="1"/>
</dbReference>
<evidence type="ECO:0000256" key="2">
    <source>
        <dbReference type="SAM" id="MobiDB-lite"/>
    </source>
</evidence>
<protein>
    <submittedName>
        <fullName evidence="4">Rho-GAP domain-containing protein</fullName>
    </submittedName>
</protein>
<feature type="region of interest" description="Disordered" evidence="2">
    <location>
        <begin position="880"/>
        <end position="926"/>
    </location>
</feature>
<dbReference type="SUPFAM" id="SSF103657">
    <property type="entry name" value="BAR/IMD domain-like"/>
    <property type="match status" value="1"/>
</dbReference>